<dbReference type="Pfam" id="PF13560">
    <property type="entry name" value="HTH_31"/>
    <property type="match status" value="1"/>
</dbReference>
<accession>A0ABV3DJ50</accession>
<dbReference type="InterPro" id="IPR010982">
    <property type="entry name" value="Lambda_DNA-bd_dom_sf"/>
</dbReference>
<reference evidence="3 4" key="1">
    <citation type="submission" date="2024-06" db="EMBL/GenBank/DDBJ databases">
        <title>The Natural Products Discovery Center: Release of the First 8490 Sequenced Strains for Exploring Actinobacteria Biosynthetic Diversity.</title>
        <authorList>
            <person name="Kalkreuter E."/>
            <person name="Kautsar S.A."/>
            <person name="Yang D."/>
            <person name="Bader C.D."/>
            <person name="Teijaro C.N."/>
            <person name="Fluegel L."/>
            <person name="Davis C.M."/>
            <person name="Simpson J.R."/>
            <person name="Lauterbach L."/>
            <person name="Steele A.D."/>
            <person name="Gui C."/>
            <person name="Meng S."/>
            <person name="Li G."/>
            <person name="Viehrig K."/>
            <person name="Ye F."/>
            <person name="Su P."/>
            <person name="Kiefer A.F."/>
            <person name="Nichols A."/>
            <person name="Cepeda A.J."/>
            <person name="Yan W."/>
            <person name="Fan B."/>
            <person name="Jiang Y."/>
            <person name="Adhikari A."/>
            <person name="Zheng C.-J."/>
            <person name="Schuster L."/>
            <person name="Cowan T.M."/>
            <person name="Smanski M.J."/>
            <person name="Chevrette M.G."/>
            <person name="De Carvalho L.P.S."/>
            <person name="Shen B."/>
        </authorList>
    </citation>
    <scope>NUCLEOTIDE SEQUENCE [LARGE SCALE GENOMIC DNA]</scope>
    <source>
        <strain evidence="3 4">NPDC048946</strain>
    </source>
</reference>
<evidence type="ECO:0000313" key="3">
    <source>
        <dbReference type="EMBL" id="MEU8135770.1"/>
    </source>
</evidence>
<feature type="region of interest" description="Disordered" evidence="1">
    <location>
        <begin position="286"/>
        <end position="319"/>
    </location>
</feature>
<dbReference type="PROSITE" id="PS50943">
    <property type="entry name" value="HTH_CROC1"/>
    <property type="match status" value="1"/>
</dbReference>
<dbReference type="InterPro" id="IPR001387">
    <property type="entry name" value="Cro/C1-type_HTH"/>
</dbReference>
<dbReference type="Proteomes" id="UP001551482">
    <property type="component" value="Unassembled WGS sequence"/>
</dbReference>
<sequence length="319" mass="35808">MAERQRQDPMVARRKLRDALRRLREGAGFTQREVAEEMDWSLSKIIRMETGQVAVTTTDLRALLRHYDTDAELSADLVELARAARQRAWWSVYRGIASSEYLAYIGFESSAHVIRNFEPVVVPGLLQTPDYARETMTRLGMSRVDELVELRMARQELLTREDAPKVHFIMDHSVVQRAVGGPALMRRQLRHILAVTEYPNVTVRIVPWWEGLYTNYRMAYVLFEFAEEEPDVLFREAETGEMITVEGAQEDAPSDYLASFWELEQLAPAALTPTLLDAAITSMAQAQPPSGSGAPFPLTTLPPSASQPTEGPAGVDGAD</sequence>
<name>A0ABV3DJ50_9ACTN</name>
<proteinExistence type="predicted"/>
<dbReference type="RefSeq" id="WP_358355766.1">
    <property type="nucleotide sequence ID" value="NZ_JBEZFP010000049.1"/>
</dbReference>
<protein>
    <submittedName>
        <fullName evidence="3">Helix-turn-helix transcriptional regulator</fullName>
    </submittedName>
</protein>
<dbReference type="InterPro" id="IPR043917">
    <property type="entry name" value="DUF5753"/>
</dbReference>
<evidence type="ECO:0000259" key="2">
    <source>
        <dbReference type="PROSITE" id="PS50943"/>
    </source>
</evidence>
<dbReference type="Gene3D" id="1.10.260.40">
    <property type="entry name" value="lambda repressor-like DNA-binding domains"/>
    <property type="match status" value="1"/>
</dbReference>
<gene>
    <name evidence="3" type="ORF">AB0C36_19900</name>
</gene>
<feature type="domain" description="HTH cro/C1-type" evidence="2">
    <location>
        <begin position="20"/>
        <end position="74"/>
    </location>
</feature>
<comment type="caution">
    <text evidence="3">The sequence shown here is derived from an EMBL/GenBank/DDBJ whole genome shotgun (WGS) entry which is preliminary data.</text>
</comment>
<dbReference type="EMBL" id="JBEZFP010000049">
    <property type="protein sequence ID" value="MEU8135770.1"/>
    <property type="molecule type" value="Genomic_DNA"/>
</dbReference>
<dbReference type="SUPFAM" id="SSF47413">
    <property type="entry name" value="lambda repressor-like DNA-binding domains"/>
    <property type="match status" value="1"/>
</dbReference>
<dbReference type="CDD" id="cd00093">
    <property type="entry name" value="HTH_XRE"/>
    <property type="match status" value="1"/>
</dbReference>
<evidence type="ECO:0000256" key="1">
    <source>
        <dbReference type="SAM" id="MobiDB-lite"/>
    </source>
</evidence>
<keyword evidence="4" id="KW-1185">Reference proteome</keyword>
<organism evidence="3 4">
    <name type="scientific">Streptodolium elevatio</name>
    <dbReference type="NCBI Taxonomy" id="3157996"/>
    <lineage>
        <taxon>Bacteria</taxon>
        <taxon>Bacillati</taxon>
        <taxon>Actinomycetota</taxon>
        <taxon>Actinomycetes</taxon>
        <taxon>Kitasatosporales</taxon>
        <taxon>Streptomycetaceae</taxon>
        <taxon>Streptodolium</taxon>
    </lineage>
</organism>
<evidence type="ECO:0000313" key="4">
    <source>
        <dbReference type="Proteomes" id="UP001551482"/>
    </source>
</evidence>
<dbReference type="Pfam" id="PF19054">
    <property type="entry name" value="DUF5753"/>
    <property type="match status" value="1"/>
</dbReference>
<dbReference type="SMART" id="SM00530">
    <property type="entry name" value="HTH_XRE"/>
    <property type="match status" value="1"/>
</dbReference>